<dbReference type="InterPro" id="IPR046036">
    <property type="entry name" value="DUF5994"/>
</dbReference>
<protein>
    <submittedName>
        <fullName evidence="2">Uncharacterized protein</fullName>
    </submittedName>
</protein>
<evidence type="ECO:0000313" key="3">
    <source>
        <dbReference type="Proteomes" id="UP000465609"/>
    </source>
</evidence>
<name>A0ABM7I7T2_9MYCO</name>
<organism evidence="2 3">
    <name type="scientific">Mycolicibacterium aubagnense</name>
    <dbReference type="NCBI Taxonomy" id="319707"/>
    <lineage>
        <taxon>Bacteria</taxon>
        <taxon>Bacillati</taxon>
        <taxon>Actinomycetota</taxon>
        <taxon>Actinomycetes</taxon>
        <taxon>Mycobacteriales</taxon>
        <taxon>Mycobacteriaceae</taxon>
        <taxon>Mycolicibacterium</taxon>
    </lineage>
</organism>
<gene>
    <name evidence="2" type="ORF">MAUB_04800</name>
</gene>
<keyword evidence="3" id="KW-1185">Reference proteome</keyword>
<dbReference type="NCBIfam" id="NF046112">
    <property type="entry name" value="MSMEG_6209_Nter"/>
    <property type="match status" value="1"/>
</dbReference>
<dbReference type="Pfam" id="PF19457">
    <property type="entry name" value="DUF5994"/>
    <property type="match status" value="1"/>
</dbReference>
<reference evidence="2 3" key="1">
    <citation type="journal article" date="2019" name="Emerg. Microbes Infect.">
        <title>Comprehensive subspecies identification of 175 nontuberculous mycobacteria species based on 7547 genomic profiles.</title>
        <authorList>
            <person name="Matsumoto Y."/>
            <person name="Kinjo T."/>
            <person name="Motooka D."/>
            <person name="Nabeya D."/>
            <person name="Jung N."/>
            <person name="Uechi K."/>
            <person name="Horii T."/>
            <person name="Iida T."/>
            <person name="Fujita J."/>
            <person name="Nakamura S."/>
        </authorList>
    </citation>
    <scope>NUCLEOTIDE SEQUENCE [LARGE SCALE GENOMIC DNA]</scope>
    <source>
        <strain evidence="2 3">JCM 15296</strain>
    </source>
</reference>
<dbReference type="Proteomes" id="UP000465609">
    <property type="component" value="Chromosome"/>
</dbReference>
<dbReference type="EMBL" id="AP022577">
    <property type="protein sequence ID" value="BBX82607.1"/>
    <property type="molecule type" value="Genomic_DNA"/>
</dbReference>
<sequence>MVGYVRNGWTHTPPEAEIAGQTIELLAFDSAEPASVILVGQDGHHLTLRVISPQTRERDAQQALAAVPERSCAGTGTAAAAARSLAEVAGKLADHEGRQDDRRNAEIMRWCEEAAAHFDAARIQTYVPILVEHIVRNRMYQTPDASSSQPGVDSDDHPGADSLRMP</sequence>
<proteinExistence type="predicted"/>
<accession>A0ABM7I7T2</accession>
<evidence type="ECO:0000256" key="1">
    <source>
        <dbReference type="SAM" id="MobiDB-lite"/>
    </source>
</evidence>
<feature type="region of interest" description="Disordered" evidence="1">
    <location>
        <begin position="142"/>
        <end position="166"/>
    </location>
</feature>
<feature type="compositionally biased region" description="Polar residues" evidence="1">
    <location>
        <begin position="142"/>
        <end position="151"/>
    </location>
</feature>
<evidence type="ECO:0000313" key="2">
    <source>
        <dbReference type="EMBL" id="BBX82607.1"/>
    </source>
</evidence>